<proteinExistence type="predicted"/>
<feature type="compositionally biased region" description="Basic and acidic residues" evidence="1">
    <location>
        <begin position="14"/>
        <end position="23"/>
    </location>
</feature>
<dbReference type="AlphaFoldDB" id="A0A6J4RQG3"/>
<sequence>ARPMPVLAQSRTASGRERRRGEQRLQCGARQLRAADDGATNSTSWAISGSWSEACPASSRSTERRARSLRHSGRAHRPHRV</sequence>
<evidence type="ECO:0000313" key="2">
    <source>
        <dbReference type="EMBL" id="CAA9479597.1"/>
    </source>
</evidence>
<reference evidence="2" key="1">
    <citation type="submission" date="2020-02" db="EMBL/GenBank/DDBJ databases">
        <authorList>
            <person name="Meier V. D."/>
        </authorList>
    </citation>
    <scope>NUCLEOTIDE SEQUENCE</scope>
    <source>
        <strain evidence="2">AVDCRST_MAG17</strain>
    </source>
</reference>
<protein>
    <submittedName>
        <fullName evidence="2">Uncharacterized protein</fullName>
    </submittedName>
</protein>
<gene>
    <name evidence="2" type="ORF">AVDCRST_MAG17-68</name>
</gene>
<feature type="compositionally biased region" description="Basic residues" evidence="1">
    <location>
        <begin position="67"/>
        <end position="81"/>
    </location>
</feature>
<feature type="compositionally biased region" description="Polar residues" evidence="1">
    <location>
        <begin position="39"/>
        <end position="51"/>
    </location>
</feature>
<dbReference type="EMBL" id="CADCVV010000004">
    <property type="protein sequence ID" value="CAA9479597.1"/>
    <property type="molecule type" value="Genomic_DNA"/>
</dbReference>
<organism evidence="2">
    <name type="scientific">uncultured Solirubrobacterales bacterium</name>
    <dbReference type="NCBI Taxonomy" id="768556"/>
    <lineage>
        <taxon>Bacteria</taxon>
        <taxon>Bacillati</taxon>
        <taxon>Actinomycetota</taxon>
        <taxon>Thermoleophilia</taxon>
        <taxon>Solirubrobacterales</taxon>
        <taxon>environmental samples</taxon>
    </lineage>
</organism>
<name>A0A6J4RQG3_9ACTN</name>
<feature type="non-terminal residue" evidence="2">
    <location>
        <position position="81"/>
    </location>
</feature>
<evidence type="ECO:0000256" key="1">
    <source>
        <dbReference type="SAM" id="MobiDB-lite"/>
    </source>
</evidence>
<feature type="region of interest" description="Disordered" evidence="1">
    <location>
        <begin position="1"/>
        <end position="81"/>
    </location>
</feature>
<feature type="non-terminal residue" evidence="2">
    <location>
        <position position="1"/>
    </location>
</feature>
<accession>A0A6J4RQG3</accession>